<dbReference type="PRINTS" id="PR00050">
    <property type="entry name" value="COLDSHOCK"/>
</dbReference>
<dbReference type="Pfam" id="PF00313">
    <property type="entry name" value="CSD"/>
    <property type="match status" value="2"/>
</dbReference>
<organism evidence="3 4">
    <name type="scientific">Parastrongyloides trichosuri</name>
    <name type="common">Possum-specific nematode worm</name>
    <dbReference type="NCBI Taxonomy" id="131310"/>
    <lineage>
        <taxon>Eukaryota</taxon>
        <taxon>Metazoa</taxon>
        <taxon>Ecdysozoa</taxon>
        <taxon>Nematoda</taxon>
        <taxon>Chromadorea</taxon>
        <taxon>Rhabditida</taxon>
        <taxon>Tylenchina</taxon>
        <taxon>Panagrolaimomorpha</taxon>
        <taxon>Strongyloidoidea</taxon>
        <taxon>Strongyloididae</taxon>
        <taxon>Parastrongyloides</taxon>
    </lineage>
</organism>
<protein>
    <submittedName>
        <fullName evidence="4">CSD domain-containing protein</fullName>
    </submittedName>
</protein>
<dbReference type="PROSITE" id="PS51857">
    <property type="entry name" value="CSD_2"/>
    <property type="match status" value="2"/>
</dbReference>
<sequence>MVAENIPVEQNRTVETSSSKDMKNRLNDSSEENVKSDNSSNVSEDNNDTTTSSSPVEEKSKKGKKIVMKGVTGTVRWFNVRLGYGFIKRNDNDEDIYVFFKEIAKKNPAKRLKSLATDEDVQFDVVEGKKGFEAGNVTGLNGEPVKGSHIDYRYRKPMNGGKKKFFNFKKYVAPNKERDPSKKVLENKVKGKVLFFNNFKGYGFLKRNDNEQNVYCHLNDIVKKNPKKFKFIPKDTEVLFDIVEGLKGVEASYVTDLEGKPFLGYKKYSKKVDKESSKNNIKTSEKMKKRSRKTKKNDKKKDEKKSDDEKTSDESNKTSENSSPKVRDNKGASNNNVTMEKMQSSHEDQSLAANPLS</sequence>
<dbReference type="AlphaFoldDB" id="A0A0N4Z4G9"/>
<reference evidence="4" key="1">
    <citation type="submission" date="2017-02" db="UniProtKB">
        <authorList>
            <consortium name="WormBaseParasite"/>
        </authorList>
    </citation>
    <scope>IDENTIFICATION</scope>
</reference>
<keyword evidence="3" id="KW-1185">Reference proteome</keyword>
<feature type="compositionally biased region" description="Low complexity" evidence="1">
    <location>
        <begin position="36"/>
        <end position="55"/>
    </location>
</feature>
<accession>A0A0N4Z4G9</accession>
<evidence type="ECO:0000313" key="3">
    <source>
        <dbReference type="Proteomes" id="UP000038045"/>
    </source>
</evidence>
<dbReference type="GO" id="GO:0003676">
    <property type="term" value="F:nucleic acid binding"/>
    <property type="evidence" value="ECO:0007669"/>
    <property type="project" value="InterPro"/>
</dbReference>
<dbReference type="InterPro" id="IPR050181">
    <property type="entry name" value="Cold_shock_domain"/>
</dbReference>
<evidence type="ECO:0000259" key="2">
    <source>
        <dbReference type="PROSITE" id="PS51857"/>
    </source>
</evidence>
<dbReference type="CDD" id="cd04458">
    <property type="entry name" value="CSP_CDS"/>
    <property type="match status" value="1"/>
</dbReference>
<proteinExistence type="predicted"/>
<feature type="compositionally biased region" description="Basic residues" evidence="1">
    <location>
        <begin position="287"/>
        <end position="298"/>
    </location>
</feature>
<feature type="compositionally biased region" description="Basic and acidic residues" evidence="1">
    <location>
        <begin position="18"/>
        <end position="35"/>
    </location>
</feature>
<dbReference type="InterPro" id="IPR012340">
    <property type="entry name" value="NA-bd_OB-fold"/>
</dbReference>
<evidence type="ECO:0000256" key="1">
    <source>
        <dbReference type="SAM" id="MobiDB-lite"/>
    </source>
</evidence>
<name>A0A0N4Z4G9_PARTI</name>
<dbReference type="STRING" id="131310.A0A0N4Z4G9"/>
<dbReference type="InterPro" id="IPR002059">
    <property type="entry name" value="CSP_DNA-bd"/>
</dbReference>
<dbReference type="Proteomes" id="UP000038045">
    <property type="component" value="Unplaced"/>
</dbReference>
<evidence type="ECO:0000313" key="4">
    <source>
        <dbReference type="WBParaSite" id="PTRK_0000188700.1"/>
    </source>
</evidence>
<feature type="region of interest" description="Disordered" evidence="1">
    <location>
        <begin position="273"/>
        <end position="357"/>
    </location>
</feature>
<dbReference type="SUPFAM" id="SSF50249">
    <property type="entry name" value="Nucleic acid-binding proteins"/>
    <property type="match status" value="2"/>
</dbReference>
<feature type="compositionally biased region" description="Polar residues" evidence="1">
    <location>
        <begin position="8"/>
        <end position="17"/>
    </location>
</feature>
<feature type="compositionally biased region" description="Polar residues" evidence="1">
    <location>
        <begin position="331"/>
        <end position="342"/>
    </location>
</feature>
<feature type="domain" description="CSD" evidence="2">
    <location>
        <begin position="70"/>
        <end position="139"/>
    </location>
</feature>
<dbReference type="SMART" id="SM00357">
    <property type="entry name" value="CSP"/>
    <property type="match status" value="2"/>
</dbReference>
<dbReference type="Gene3D" id="2.40.50.140">
    <property type="entry name" value="Nucleic acid-binding proteins"/>
    <property type="match status" value="2"/>
</dbReference>
<dbReference type="WBParaSite" id="PTRK_0000188700.1">
    <property type="protein sequence ID" value="PTRK_0000188700.1"/>
    <property type="gene ID" value="PTRK_0000188700"/>
</dbReference>
<feature type="compositionally biased region" description="Basic and acidic residues" evidence="1">
    <location>
        <begin position="299"/>
        <end position="317"/>
    </location>
</feature>
<dbReference type="InterPro" id="IPR011129">
    <property type="entry name" value="CSD"/>
</dbReference>
<feature type="region of interest" description="Disordered" evidence="1">
    <location>
        <begin position="1"/>
        <end position="64"/>
    </location>
</feature>
<dbReference type="PANTHER" id="PTHR11544">
    <property type="entry name" value="COLD SHOCK DOMAIN CONTAINING PROTEINS"/>
    <property type="match status" value="1"/>
</dbReference>
<feature type="domain" description="CSD" evidence="2">
    <location>
        <begin position="188"/>
        <end position="256"/>
    </location>
</feature>